<feature type="transmembrane region" description="Helical" evidence="6">
    <location>
        <begin position="432"/>
        <end position="449"/>
    </location>
</feature>
<dbReference type="PANTHER" id="PTHR30619">
    <property type="entry name" value="DNA INTERNALIZATION/COMPETENCE PROTEIN COMEC/REC2"/>
    <property type="match status" value="1"/>
</dbReference>
<dbReference type="PANTHER" id="PTHR30619:SF1">
    <property type="entry name" value="RECOMBINATION PROTEIN 2"/>
    <property type="match status" value="1"/>
</dbReference>
<organism evidence="8 9">
    <name type="scientific">Clostridium gallinarum</name>
    <dbReference type="NCBI Taxonomy" id="2762246"/>
    <lineage>
        <taxon>Bacteria</taxon>
        <taxon>Bacillati</taxon>
        <taxon>Bacillota</taxon>
        <taxon>Clostridia</taxon>
        <taxon>Eubacteriales</taxon>
        <taxon>Clostridiaceae</taxon>
        <taxon>Clostridium</taxon>
    </lineage>
</organism>
<feature type="transmembrane region" description="Helical" evidence="6">
    <location>
        <begin position="229"/>
        <end position="256"/>
    </location>
</feature>
<evidence type="ECO:0000256" key="6">
    <source>
        <dbReference type="SAM" id="Phobius"/>
    </source>
</evidence>
<feature type="transmembrane region" description="Helical" evidence="6">
    <location>
        <begin position="198"/>
        <end position="217"/>
    </location>
</feature>
<feature type="transmembrane region" description="Helical" evidence="6">
    <location>
        <begin position="406"/>
        <end position="426"/>
    </location>
</feature>
<keyword evidence="3 6" id="KW-0812">Transmembrane</keyword>
<sequence>MKYKENINIVLYIFVVFILSSCIFLLYFKDKWLAIILVSCFFIYLILKRKIDLFIILTLFFLIPIINNIFYYNINLSNLEEVRIISLTNYGGTGEIKGRKFYLSGEFNDLKLGDKILANIELNKDINIEKGIIGEVKVDNYEKLKGDIRSKVYRLREDIFNNIKEKLGSRRAALITSMAFGYTEFLDREDTSNMKNLGVLHAVSVSGLHMVLIYSLLKKICGDKMAPIVAIVYVIFTGCATSTLRSYIMLLCLSLAVPFRRSYNPLSGLSLAGIIIILYKPYSIFEIGFQLSFLSTLGIILFNKKINKYLYKLPKSIREGTSISLSSQVFTFPFLILYFREFSLGFLLGNLILMPFINAIVILGNIMALTFNIKIIFNYLAFICYYFTVVLDLVSEKLIYILPKILYLNEIIAISYIILLITFYFYKKGYKNIIYFNLTIFVYAYFIFYSPFPKIEYYKDGVMSISFKGERSVVAIKDGVDLDKYKIISFAEKEYEDFKKVIINDKFEIEKINKDILIKSKYKTYLIQLSKKKNNYNYDIIDCKYSNYFKIIILDERILVFN</sequence>
<proteinExistence type="predicted"/>
<dbReference type="Proteomes" id="UP000640335">
    <property type="component" value="Unassembled WGS sequence"/>
</dbReference>
<feature type="transmembrane region" description="Helical" evidence="6">
    <location>
        <begin position="32"/>
        <end position="47"/>
    </location>
</feature>
<gene>
    <name evidence="8" type="ORF">H9660_02395</name>
</gene>
<evidence type="ECO:0000313" key="8">
    <source>
        <dbReference type="EMBL" id="MBD7913986.1"/>
    </source>
</evidence>
<name>A0ABR8Q0P3_9CLOT</name>
<dbReference type="Pfam" id="PF03772">
    <property type="entry name" value="Competence"/>
    <property type="match status" value="1"/>
</dbReference>
<dbReference type="InterPro" id="IPR004477">
    <property type="entry name" value="ComEC_N"/>
</dbReference>
<feature type="transmembrane region" description="Helical" evidence="6">
    <location>
        <begin position="54"/>
        <end position="74"/>
    </location>
</feature>
<evidence type="ECO:0000256" key="3">
    <source>
        <dbReference type="ARBA" id="ARBA00022692"/>
    </source>
</evidence>
<protein>
    <submittedName>
        <fullName evidence="8">ComEC/Rec2 family competence protein</fullName>
    </submittedName>
</protein>
<feature type="transmembrane region" description="Helical" evidence="6">
    <location>
        <begin position="322"/>
        <end position="339"/>
    </location>
</feature>
<dbReference type="NCBIfam" id="TIGR00360">
    <property type="entry name" value="ComEC_N-term"/>
    <property type="match status" value="1"/>
</dbReference>
<keyword evidence="5 6" id="KW-0472">Membrane</keyword>
<dbReference type="InterPro" id="IPR052159">
    <property type="entry name" value="Competence_DNA_uptake"/>
</dbReference>
<feature type="domain" description="ComEC/Rec2-related protein" evidence="7">
    <location>
        <begin position="178"/>
        <end position="425"/>
    </location>
</feature>
<feature type="transmembrane region" description="Helical" evidence="6">
    <location>
        <begin position="346"/>
        <end position="369"/>
    </location>
</feature>
<dbReference type="PROSITE" id="PS51257">
    <property type="entry name" value="PROKAR_LIPOPROTEIN"/>
    <property type="match status" value="1"/>
</dbReference>
<evidence type="ECO:0000259" key="7">
    <source>
        <dbReference type="Pfam" id="PF03772"/>
    </source>
</evidence>
<evidence type="ECO:0000313" key="9">
    <source>
        <dbReference type="Proteomes" id="UP000640335"/>
    </source>
</evidence>
<feature type="transmembrane region" description="Helical" evidence="6">
    <location>
        <begin position="375"/>
        <end position="394"/>
    </location>
</feature>
<keyword evidence="2" id="KW-1003">Cell membrane</keyword>
<evidence type="ECO:0000256" key="2">
    <source>
        <dbReference type="ARBA" id="ARBA00022475"/>
    </source>
</evidence>
<comment type="subcellular location">
    <subcellularLocation>
        <location evidence="1">Cell membrane</location>
        <topology evidence="1">Multi-pass membrane protein</topology>
    </subcellularLocation>
</comment>
<comment type="caution">
    <text evidence="8">The sequence shown here is derived from an EMBL/GenBank/DDBJ whole genome shotgun (WGS) entry which is preliminary data.</text>
</comment>
<feature type="transmembrane region" description="Helical" evidence="6">
    <location>
        <begin position="7"/>
        <end position="26"/>
    </location>
</feature>
<evidence type="ECO:0000256" key="4">
    <source>
        <dbReference type="ARBA" id="ARBA00022989"/>
    </source>
</evidence>
<dbReference type="RefSeq" id="WP_191748192.1">
    <property type="nucleotide sequence ID" value="NZ_JACSQZ010000006.1"/>
</dbReference>
<evidence type="ECO:0000256" key="1">
    <source>
        <dbReference type="ARBA" id="ARBA00004651"/>
    </source>
</evidence>
<keyword evidence="4 6" id="KW-1133">Transmembrane helix</keyword>
<keyword evidence="9" id="KW-1185">Reference proteome</keyword>
<evidence type="ECO:0000256" key="5">
    <source>
        <dbReference type="ARBA" id="ARBA00023136"/>
    </source>
</evidence>
<accession>A0ABR8Q0P3</accession>
<reference evidence="8 9" key="1">
    <citation type="submission" date="2020-08" db="EMBL/GenBank/DDBJ databases">
        <title>A Genomic Blueprint of the Chicken Gut Microbiome.</title>
        <authorList>
            <person name="Gilroy R."/>
            <person name="Ravi A."/>
            <person name="Getino M."/>
            <person name="Pursley I."/>
            <person name="Horton D.L."/>
            <person name="Alikhan N.-F."/>
            <person name="Baker D."/>
            <person name="Gharbi K."/>
            <person name="Hall N."/>
            <person name="Watson M."/>
            <person name="Adriaenssens E.M."/>
            <person name="Foster-Nyarko E."/>
            <person name="Jarju S."/>
            <person name="Secka A."/>
            <person name="Antonio M."/>
            <person name="Oren A."/>
            <person name="Chaudhuri R."/>
            <person name="La Ragione R.M."/>
            <person name="Hildebrand F."/>
            <person name="Pallen M.J."/>
        </authorList>
    </citation>
    <scope>NUCLEOTIDE SEQUENCE [LARGE SCALE GENOMIC DNA]</scope>
    <source>
        <strain evidence="8 9">Sa3CUN1</strain>
    </source>
</reference>
<feature type="transmembrane region" description="Helical" evidence="6">
    <location>
        <begin position="284"/>
        <end position="302"/>
    </location>
</feature>
<dbReference type="EMBL" id="JACSQZ010000006">
    <property type="protein sequence ID" value="MBD7913986.1"/>
    <property type="molecule type" value="Genomic_DNA"/>
</dbReference>